<organism evidence="2">
    <name type="scientific">marine sediment metagenome</name>
    <dbReference type="NCBI Taxonomy" id="412755"/>
    <lineage>
        <taxon>unclassified sequences</taxon>
        <taxon>metagenomes</taxon>
        <taxon>ecological metagenomes</taxon>
    </lineage>
</organism>
<proteinExistence type="predicted"/>
<reference evidence="2" key="1">
    <citation type="journal article" date="2015" name="Nature">
        <title>Complex archaea that bridge the gap between prokaryotes and eukaryotes.</title>
        <authorList>
            <person name="Spang A."/>
            <person name="Saw J.H."/>
            <person name="Jorgensen S.L."/>
            <person name="Zaremba-Niedzwiedzka K."/>
            <person name="Martijn J."/>
            <person name="Lind A.E."/>
            <person name="van Eijk R."/>
            <person name="Schleper C."/>
            <person name="Guy L."/>
            <person name="Ettema T.J."/>
        </authorList>
    </citation>
    <scope>NUCLEOTIDE SEQUENCE</scope>
</reference>
<evidence type="ECO:0000313" key="2">
    <source>
        <dbReference type="EMBL" id="KKM94176.1"/>
    </source>
</evidence>
<feature type="region of interest" description="Disordered" evidence="1">
    <location>
        <begin position="1"/>
        <end position="34"/>
    </location>
</feature>
<name>A0A0F9M488_9ZZZZ</name>
<comment type="caution">
    <text evidence="2">The sequence shown here is derived from an EMBL/GenBank/DDBJ whole genome shotgun (WGS) entry which is preliminary data.</text>
</comment>
<dbReference type="AlphaFoldDB" id="A0A0F9M488"/>
<gene>
    <name evidence="2" type="ORF">LCGC14_1200820</name>
</gene>
<evidence type="ECO:0000256" key="1">
    <source>
        <dbReference type="SAM" id="MobiDB-lite"/>
    </source>
</evidence>
<accession>A0A0F9M488</accession>
<sequence>MDGWMVSSDNKGTPKPLARKSTTAGTLGSDHPSLDLGIGRVEVELLRRRG</sequence>
<dbReference type="EMBL" id="LAZR01006170">
    <property type="protein sequence ID" value="KKM94176.1"/>
    <property type="molecule type" value="Genomic_DNA"/>
</dbReference>
<protein>
    <submittedName>
        <fullName evidence="2">Uncharacterized protein</fullName>
    </submittedName>
</protein>